<dbReference type="InterPro" id="IPR013517">
    <property type="entry name" value="FG-GAP"/>
</dbReference>
<dbReference type="InterPro" id="IPR028994">
    <property type="entry name" value="Integrin_alpha_N"/>
</dbReference>
<dbReference type="Gene3D" id="2.30.30.100">
    <property type="match status" value="2"/>
</dbReference>
<reference evidence="2 3" key="1">
    <citation type="submission" date="2020-02" db="EMBL/GenBank/DDBJ databases">
        <title>Genomic and physiological characterization of two novel Nitrospinaceae genera.</title>
        <authorList>
            <person name="Mueller A.J."/>
            <person name="Jung M.-Y."/>
            <person name="Strachan C.R."/>
            <person name="Herbold C.W."/>
            <person name="Kirkegaard R.H."/>
            <person name="Daims H."/>
        </authorList>
    </citation>
    <scope>NUCLEOTIDE SEQUENCE [LARGE SCALE GENOMIC DNA]</scope>
    <source>
        <strain evidence="2">EB</strain>
    </source>
</reference>
<proteinExistence type="predicted"/>
<dbReference type="PANTHER" id="PTHR46580">
    <property type="entry name" value="SENSOR KINASE-RELATED"/>
    <property type="match status" value="1"/>
</dbReference>
<evidence type="ECO:0000256" key="1">
    <source>
        <dbReference type="ARBA" id="ARBA00022729"/>
    </source>
</evidence>
<organism evidence="2 3">
    <name type="scientific">Candidatus Nitronauta litoralis</name>
    <dbReference type="NCBI Taxonomy" id="2705533"/>
    <lineage>
        <taxon>Bacteria</taxon>
        <taxon>Pseudomonadati</taxon>
        <taxon>Nitrospinota/Tectimicrobiota group</taxon>
        <taxon>Nitrospinota</taxon>
        <taxon>Nitrospinia</taxon>
        <taxon>Nitrospinales</taxon>
        <taxon>Nitrospinaceae</taxon>
        <taxon>Candidatus Nitronauta</taxon>
    </lineage>
</organism>
<dbReference type="SUPFAM" id="SSF69318">
    <property type="entry name" value="Integrin alpha N-terminal domain"/>
    <property type="match status" value="1"/>
</dbReference>
<keyword evidence="1" id="KW-0732">Signal</keyword>
<gene>
    <name evidence="2" type="ORF">G3M70_04645</name>
</gene>
<sequence length="362" mass="38691">MKSFEPFALPSSYPVGKKPAALLAHDMNNDGFADLLVPNTDNNNLLYFESNGNGSFKDSLEMTAGREPVGVAAADFSNDGIPDIAVINYGDNNISLILGQKDGMFKKLGTVSLGNLRLPIAIGTGDFNNDRIADLVVTFRFDKLVILLGNGDGSFKLAESYQAASNPASLVVGDFNHDKFDDFVVAFNGVRADYIRVYISNGDGTFKSPIKVSGGKQSTSIAKGDLNLDGHLDLVVTNPLEDSLTLFLGDGTGQFNVQKDFAAEKGPASIVVGDYNNDQTPDLVVTNRRDGSISVLEGKGNGTFVFPHYNFAVGVGPRAMVGADFNNDGLQDIALLLYEKSILAVLMRKIEGVSTIGTRDDN</sequence>
<dbReference type="KEGG" id="nli:G3M70_04645"/>
<name>A0A7T0BZU9_9BACT</name>
<evidence type="ECO:0000313" key="3">
    <source>
        <dbReference type="Proteomes" id="UP000594688"/>
    </source>
</evidence>
<dbReference type="AlphaFoldDB" id="A0A7T0BZU9"/>
<dbReference type="EMBL" id="CP048685">
    <property type="protein sequence ID" value="QPJ63712.1"/>
    <property type="molecule type" value="Genomic_DNA"/>
</dbReference>
<evidence type="ECO:0000313" key="2">
    <source>
        <dbReference type="EMBL" id="QPJ63712.1"/>
    </source>
</evidence>
<accession>A0A7T0BZU9</accession>
<dbReference type="Pfam" id="PF13517">
    <property type="entry name" value="FG-GAP_3"/>
    <property type="match status" value="3"/>
</dbReference>
<dbReference type="Gene3D" id="2.130.10.130">
    <property type="entry name" value="Integrin alpha, N-terminal"/>
    <property type="match status" value="2"/>
</dbReference>
<protein>
    <submittedName>
        <fullName evidence="2">VCBS repeat-containing protein</fullName>
    </submittedName>
</protein>
<dbReference type="Proteomes" id="UP000594688">
    <property type="component" value="Chromosome"/>
</dbReference>
<dbReference type="PANTHER" id="PTHR46580:SF4">
    <property type="entry name" value="ATP_GTP-BINDING PROTEIN"/>
    <property type="match status" value="1"/>
</dbReference>